<dbReference type="Pfam" id="PF04749">
    <property type="entry name" value="PLAC8"/>
    <property type="match status" value="1"/>
</dbReference>
<organism evidence="3">
    <name type="scientific">Oryza punctata</name>
    <name type="common">Red rice</name>
    <dbReference type="NCBI Taxonomy" id="4537"/>
    <lineage>
        <taxon>Eukaryota</taxon>
        <taxon>Viridiplantae</taxon>
        <taxon>Streptophyta</taxon>
        <taxon>Embryophyta</taxon>
        <taxon>Tracheophyta</taxon>
        <taxon>Spermatophyta</taxon>
        <taxon>Magnoliopsida</taxon>
        <taxon>Liliopsida</taxon>
        <taxon>Poales</taxon>
        <taxon>Poaceae</taxon>
        <taxon>BOP clade</taxon>
        <taxon>Oryzoideae</taxon>
        <taxon>Oryzeae</taxon>
        <taxon>Oryzinae</taxon>
        <taxon>Oryza</taxon>
    </lineage>
</organism>
<sequence>MATAAREEEASTAARGRQEEGDGEEEEEEVMAVLDFDMLCASVALAAERRKDSTAAAAVATVEAGGGGGGGVQRMWEGDVVLDCLEDRRIALEAACCPCYRFGKNMRRANLGSCFLQVRITLSPSYVHIRPFPTCPFSLKRFWSKTALEAMVYFISLVAILVSLIAFSVTRHNIYLYMGLSSVLLIAIYTGYFRRRIRKQFNIRGTDSSLDDCVLHLICPCCTLCQEARTLEINNVQCGVWHGRGDTICLGSNGEGNKAFAALHKSSFVPIKSPELCGMDRTSNGANEHEPLVPSAQPEQ</sequence>
<dbReference type="STRING" id="4537.A0A0E0LM25"/>
<name>A0A0E0LM25_ORYPU</name>
<keyword evidence="2" id="KW-1133">Transmembrane helix</keyword>
<evidence type="ECO:0008006" key="5">
    <source>
        <dbReference type="Google" id="ProtNLM"/>
    </source>
</evidence>
<keyword evidence="2" id="KW-0472">Membrane</keyword>
<protein>
    <recommendedName>
        <fullName evidence="5">PLAC8 family protein</fullName>
    </recommendedName>
</protein>
<feature type="region of interest" description="Disordered" evidence="1">
    <location>
        <begin position="1"/>
        <end position="28"/>
    </location>
</feature>
<reference evidence="3" key="2">
    <citation type="submission" date="2018-05" db="EMBL/GenBank/DDBJ databases">
        <title>OpunRS2 (Oryza punctata Reference Sequence Version 2).</title>
        <authorList>
            <person name="Zhang J."/>
            <person name="Kudrna D."/>
            <person name="Lee S."/>
            <person name="Talag J."/>
            <person name="Welchert J."/>
            <person name="Wing R.A."/>
        </authorList>
    </citation>
    <scope>NUCLEOTIDE SEQUENCE [LARGE SCALE GENOMIC DNA]</scope>
</reference>
<proteinExistence type="predicted"/>
<dbReference type="eggNOG" id="ENOG502QPME">
    <property type="taxonomic scope" value="Eukaryota"/>
</dbReference>
<accession>A0A0E0LM25</accession>
<keyword evidence="4" id="KW-1185">Reference proteome</keyword>
<dbReference type="NCBIfam" id="TIGR01571">
    <property type="entry name" value="A_thal_Cys_rich"/>
    <property type="match status" value="1"/>
</dbReference>
<dbReference type="OMA" id="FESACCP"/>
<feature type="transmembrane region" description="Helical" evidence="2">
    <location>
        <begin position="174"/>
        <end position="193"/>
    </location>
</feature>
<evidence type="ECO:0000256" key="1">
    <source>
        <dbReference type="SAM" id="MobiDB-lite"/>
    </source>
</evidence>
<feature type="region of interest" description="Disordered" evidence="1">
    <location>
        <begin position="280"/>
        <end position="300"/>
    </location>
</feature>
<dbReference type="EnsemblPlants" id="OPUNC07G17120.1">
    <property type="protein sequence ID" value="OPUNC07G17120.1"/>
    <property type="gene ID" value="OPUNC07G17120"/>
</dbReference>
<evidence type="ECO:0000313" key="4">
    <source>
        <dbReference type="Proteomes" id="UP000026962"/>
    </source>
</evidence>
<dbReference type="Proteomes" id="UP000026962">
    <property type="component" value="Chromosome 7"/>
</dbReference>
<dbReference type="InterPro" id="IPR006461">
    <property type="entry name" value="PLAC_motif_containing"/>
</dbReference>
<dbReference type="AlphaFoldDB" id="A0A0E0LM25"/>
<dbReference type="PANTHER" id="PTHR15907">
    <property type="entry name" value="DUF614 FAMILY PROTEIN-RELATED"/>
    <property type="match status" value="1"/>
</dbReference>
<reference evidence="3" key="1">
    <citation type="submission" date="2015-04" db="UniProtKB">
        <authorList>
            <consortium name="EnsemblPlants"/>
        </authorList>
    </citation>
    <scope>IDENTIFICATION</scope>
</reference>
<dbReference type="HOGENOM" id="CLU_091500_0_0_1"/>
<keyword evidence="2" id="KW-0812">Transmembrane</keyword>
<dbReference type="Gramene" id="OPUNC07G17120.1">
    <property type="protein sequence ID" value="OPUNC07G17120.1"/>
    <property type="gene ID" value="OPUNC07G17120"/>
</dbReference>
<evidence type="ECO:0000256" key="2">
    <source>
        <dbReference type="SAM" id="Phobius"/>
    </source>
</evidence>
<feature type="transmembrane region" description="Helical" evidence="2">
    <location>
        <begin position="150"/>
        <end position="168"/>
    </location>
</feature>
<evidence type="ECO:0000313" key="3">
    <source>
        <dbReference type="EnsemblPlants" id="OPUNC07G17120.1"/>
    </source>
</evidence>